<reference evidence="1" key="1">
    <citation type="submission" date="2023-01" db="EMBL/GenBank/DDBJ databases">
        <title>Genome assembly of the deep-sea coral Lophelia pertusa.</title>
        <authorList>
            <person name="Herrera S."/>
            <person name="Cordes E."/>
        </authorList>
    </citation>
    <scope>NUCLEOTIDE SEQUENCE</scope>
    <source>
        <strain evidence="1">USNM1676648</strain>
        <tissue evidence="1">Polyp</tissue>
    </source>
</reference>
<comment type="caution">
    <text evidence="1">The sequence shown here is derived from an EMBL/GenBank/DDBJ whole genome shotgun (WGS) entry which is preliminary data.</text>
</comment>
<organism evidence="1 2">
    <name type="scientific">Desmophyllum pertusum</name>
    <dbReference type="NCBI Taxonomy" id="174260"/>
    <lineage>
        <taxon>Eukaryota</taxon>
        <taxon>Metazoa</taxon>
        <taxon>Cnidaria</taxon>
        <taxon>Anthozoa</taxon>
        <taxon>Hexacorallia</taxon>
        <taxon>Scleractinia</taxon>
        <taxon>Caryophylliina</taxon>
        <taxon>Caryophylliidae</taxon>
        <taxon>Desmophyllum</taxon>
    </lineage>
</organism>
<evidence type="ECO:0000313" key="1">
    <source>
        <dbReference type="EMBL" id="KAJ7365148.1"/>
    </source>
</evidence>
<dbReference type="Proteomes" id="UP001163046">
    <property type="component" value="Unassembled WGS sequence"/>
</dbReference>
<evidence type="ECO:0000313" key="2">
    <source>
        <dbReference type="Proteomes" id="UP001163046"/>
    </source>
</evidence>
<dbReference type="AlphaFoldDB" id="A0A9W9YS07"/>
<name>A0A9W9YS07_9CNID</name>
<protein>
    <submittedName>
        <fullName evidence="1">Uncharacterized protein</fullName>
    </submittedName>
</protein>
<gene>
    <name evidence="1" type="ORF">OS493_007797</name>
</gene>
<dbReference type="EMBL" id="MU827304">
    <property type="protein sequence ID" value="KAJ7365148.1"/>
    <property type="molecule type" value="Genomic_DNA"/>
</dbReference>
<sequence>MFHILESAYYDNLRTDEPWTDAEGHEGIPQFKWMKRGDQFDLLISNYREKNQVLPISNFAHHNYLDINIEMAQVFWIGKKSITWQMGGVDHLKPIG</sequence>
<accession>A0A9W9YS07</accession>
<proteinExistence type="predicted"/>
<keyword evidence="2" id="KW-1185">Reference proteome</keyword>